<proteinExistence type="predicted"/>
<reference evidence="1 2" key="1">
    <citation type="journal article" date="2023" name="ACS Omega">
        <title>Identification of the Neoaspergillic Acid Biosynthesis Gene Cluster by Establishing an In Vitro CRISPR-Ribonucleoprotein Genetic System in Aspergillus melleus.</title>
        <authorList>
            <person name="Yuan B."/>
            <person name="Grau M.F."/>
            <person name="Murata R.M."/>
            <person name="Torok T."/>
            <person name="Venkateswaran K."/>
            <person name="Stajich J.E."/>
            <person name="Wang C.C.C."/>
        </authorList>
    </citation>
    <scope>NUCLEOTIDE SEQUENCE [LARGE SCALE GENOMIC DNA]</scope>
    <source>
        <strain evidence="1 2">IMV 1140</strain>
    </source>
</reference>
<keyword evidence="2" id="KW-1185">Reference proteome</keyword>
<gene>
    <name evidence="1" type="ORF">N8T08_002845</name>
</gene>
<sequence>MSTASSTHQASEPKQAESQISADTQTQTQTQPQPHSQSQTEAGSQPPLNLQSLPPIFVLPAHLSLDALHQIEDHLVRGAAHLTYDISEAGLVLGRLSHSKRAALELRARGVWTEEIPDSRSSDGKRGGEGGGKEPPAKRARVSGGDVSSGLVRDGMPSTMSDPTNEMDTETESEEDGMEGHRVEKHLQKPGSESTIPSEEKAREDPNIIRVVKLAWLDQCIATNTLLAMHPYQIYQARKVPRPAEARPPPPPTTKPSSILQRARKDPSIPSHPPPKLHRTTTSEAEEDKTSLPPPPDWVLNRLPYACQRRSPLHPPNEPFIHQLLKIRQIRQLTLDEIGVRAYSTSIAAIAAYPYKFRRASEILSLPGCDAKIAHLFSEYQSSSSGSLLAASDLDTDPTLRTLQTFSQIWGVGPKTARDFYYTRQWRDLDDIILHGWTGLSRVQQIGVKYYDEFLLGMTRSQVESIASIIHRHANLVRPHAQYDGVGVECIIVGGYRRGKEKCGDVDVILTHRDDSVTKDLIVDVLGSLESEQYITHTLHLNLSASDRDQQALPYRGDAVDGARHFDSLDKALVVWQDPLASNPAEAPTRDTKKNANTHYRVDIIVSPWRSIGCAVLGWTGDTTFERDLRRLAKKRHNWKFDSSGVRERDGKGRVLELEAKGRTWEERERLVFEGIVGNGTWIGPEGRCSF</sequence>
<organism evidence="1 2">
    <name type="scientific">Aspergillus melleus</name>
    <dbReference type="NCBI Taxonomy" id="138277"/>
    <lineage>
        <taxon>Eukaryota</taxon>
        <taxon>Fungi</taxon>
        <taxon>Dikarya</taxon>
        <taxon>Ascomycota</taxon>
        <taxon>Pezizomycotina</taxon>
        <taxon>Eurotiomycetes</taxon>
        <taxon>Eurotiomycetidae</taxon>
        <taxon>Eurotiales</taxon>
        <taxon>Aspergillaceae</taxon>
        <taxon>Aspergillus</taxon>
        <taxon>Aspergillus subgen. Circumdati</taxon>
    </lineage>
</organism>
<protein>
    <submittedName>
        <fullName evidence="1">Uncharacterized protein</fullName>
    </submittedName>
</protein>
<accession>A0ACC3ALZ0</accession>
<dbReference type="Proteomes" id="UP001177260">
    <property type="component" value="Unassembled WGS sequence"/>
</dbReference>
<evidence type="ECO:0000313" key="2">
    <source>
        <dbReference type="Proteomes" id="UP001177260"/>
    </source>
</evidence>
<dbReference type="EMBL" id="JAOPJF010000165">
    <property type="protein sequence ID" value="KAK1138319.1"/>
    <property type="molecule type" value="Genomic_DNA"/>
</dbReference>
<comment type="caution">
    <text evidence="1">The sequence shown here is derived from an EMBL/GenBank/DDBJ whole genome shotgun (WGS) entry which is preliminary data.</text>
</comment>
<name>A0ACC3ALZ0_9EURO</name>
<evidence type="ECO:0000313" key="1">
    <source>
        <dbReference type="EMBL" id="KAK1138319.1"/>
    </source>
</evidence>